<proteinExistence type="inferred from homology"/>
<sequence>MELSTAIRVVVAAFVALSMSRRGLRKRSLDRSGAAAAFAVGSISLGVGYRFGLVLIAFYFSGSKLTNVKSDVKLRLDANYKIGGQRSAQQVLACSLLATTLAVVYQWQFGSASDWHRVDLETAPWRSRLLCSYIGHYACCAADTWASELGVLSKSAPRLITTLRKVPPGTNGAVSLVGTAAAAAGGAFIGAVYFVLSLPFGSAQWQVIALGAIMGTVGSALDSLLGATLQLTRFDPDAKTICAEGEDATRTGTQHVSGSDVLTNAQVNAVSVVLTTALSALVMERLM</sequence>
<feature type="transmembrane region" description="Helical" evidence="6">
    <location>
        <begin position="173"/>
        <end position="196"/>
    </location>
</feature>
<feature type="transmembrane region" description="Helical" evidence="6">
    <location>
        <begin position="208"/>
        <end position="229"/>
    </location>
</feature>
<dbReference type="PANTHER" id="PTHR13353:SF5">
    <property type="entry name" value="TRANSMEMBRANE PROTEIN 19"/>
    <property type="match status" value="1"/>
</dbReference>
<keyword evidence="3 6" id="KW-0812">Transmembrane</keyword>
<evidence type="ECO:0000256" key="3">
    <source>
        <dbReference type="ARBA" id="ARBA00022692"/>
    </source>
</evidence>
<keyword evidence="5 6" id="KW-0472">Membrane</keyword>
<dbReference type="GO" id="GO:0016020">
    <property type="term" value="C:membrane"/>
    <property type="evidence" value="ECO:0007669"/>
    <property type="project" value="UniProtKB-SubCell"/>
</dbReference>
<evidence type="ECO:0000256" key="4">
    <source>
        <dbReference type="ARBA" id="ARBA00022989"/>
    </source>
</evidence>
<dbReference type="Proteomes" id="UP001209570">
    <property type="component" value="Unassembled WGS sequence"/>
</dbReference>
<evidence type="ECO:0000313" key="8">
    <source>
        <dbReference type="Proteomes" id="UP001209570"/>
    </source>
</evidence>
<comment type="subcellular location">
    <subcellularLocation>
        <location evidence="1">Membrane</location>
        <topology evidence="1">Multi-pass membrane protein</topology>
    </subcellularLocation>
</comment>
<evidence type="ECO:0000256" key="6">
    <source>
        <dbReference type="SAM" id="Phobius"/>
    </source>
</evidence>
<keyword evidence="8" id="KW-1185">Reference proteome</keyword>
<name>A0AAD5LG56_PYTIN</name>
<accession>A0AAD5LG56</accession>
<evidence type="ECO:0000256" key="5">
    <source>
        <dbReference type="ARBA" id="ARBA00023136"/>
    </source>
</evidence>
<evidence type="ECO:0000313" key="7">
    <source>
        <dbReference type="EMBL" id="KAJ0396892.1"/>
    </source>
</evidence>
<dbReference type="AlphaFoldDB" id="A0AAD5LG56"/>
<organism evidence="7 8">
    <name type="scientific">Pythium insidiosum</name>
    <name type="common">Pythiosis disease agent</name>
    <dbReference type="NCBI Taxonomy" id="114742"/>
    <lineage>
        <taxon>Eukaryota</taxon>
        <taxon>Sar</taxon>
        <taxon>Stramenopiles</taxon>
        <taxon>Oomycota</taxon>
        <taxon>Peronosporomycetes</taxon>
        <taxon>Pythiales</taxon>
        <taxon>Pythiaceae</taxon>
        <taxon>Pythium</taxon>
    </lineage>
</organism>
<comment type="caution">
    <text evidence="7">The sequence shown here is derived from an EMBL/GenBank/DDBJ whole genome shotgun (WGS) entry which is preliminary data.</text>
</comment>
<keyword evidence="4 6" id="KW-1133">Transmembrane helix</keyword>
<gene>
    <name evidence="7" type="ORF">P43SY_000158</name>
</gene>
<feature type="transmembrane region" description="Helical" evidence="6">
    <location>
        <begin position="265"/>
        <end position="283"/>
    </location>
</feature>
<feature type="transmembrane region" description="Helical" evidence="6">
    <location>
        <begin position="36"/>
        <end position="60"/>
    </location>
</feature>
<dbReference type="EMBL" id="JAKCXM010000275">
    <property type="protein sequence ID" value="KAJ0396892.1"/>
    <property type="molecule type" value="Genomic_DNA"/>
</dbReference>
<reference evidence="7" key="1">
    <citation type="submission" date="2021-12" db="EMBL/GenBank/DDBJ databases">
        <title>Prjna785345.</title>
        <authorList>
            <person name="Rujirawat T."/>
            <person name="Krajaejun T."/>
        </authorList>
    </citation>
    <scope>NUCLEOTIDE SEQUENCE</scope>
    <source>
        <strain evidence="7">Pi057C3</strain>
    </source>
</reference>
<protein>
    <recommendedName>
        <fullName evidence="9">Transmembrane protein 19</fullName>
    </recommendedName>
</protein>
<comment type="similarity">
    <text evidence="2">Belongs to the TMEM19 family.</text>
</comment>
<evidence type="ECO:0000256" key="2">
    <source>
        <dbReference type="ARBA" id="ARBA00009012"/>
    </source>
</evidence>
<evidence type="ECO:0008006" key="9">
    <source>
        <dbReference type="Google" id="ProtNLM"/>
    </source>
</evidence>
<dbReference type="InterPro" id="IPR002794">
    <property type="entry name" value="DUF92_TMEM19"/>
</dbReference>
<feature type="transmembrane region" description="Helical" evidence="6">
    <location>
        <begin position="6"/>
        <end position="24"/>
    </location>
</feature>
<dbReference type="Pfam" id="PF01940">
    <property type="entry name" value="DUF92"/>
    <property type="match status" value="1"/>
</dbReference>
<dbReference type="PANTHER" id="PTHR13353">
    <property type="entry name" value="TRANSMEMBRANE PROTEIN 19"/>
    <property type="match status" value="1"/>
</dbReference>
<evidence type="ECO:0000256" key="1">
    <source>
        <dbReference type="ARBA" id="ARBA00004141"/>
    </source>
</evidence>